<organism evidence="2 3">
    <name type="scientific">Anaeroplasma bactoclasticum</name>
    <dbReference type="NCBI Taxonomy" id="2088"/>
    <lineage>
        <taxon>Bacteria</taxon>
        <taxon>Bacillati</taxon>
        <taxon>Mycoplasmatota</taxon>
        <taxon>Mollicutes</taxon>
        <taxon>Anaeroplasmatales</taxon>
        <taxon>Anaeroplasmataceae</taxon>
        <taxon>Anaeroplasma</taxon>
    </lineage>
</organism>
<keyword evidence="2" id="KW-0808">Transferase</keyword>
<dbReference type="EMBL" id="QXEV01000006">
    <property type="protein sequence ID" value="RIA77856.1"/>
    <property type="molecule type" value="Genomic_DNA"/>
</dbReference>
<comment type="caution">
    <text evidence="2">The sequence shown here is derived from an EMBL/GenBank/DDBJ whole genome shotgun (WGS) entry which is preliminary data.</text>
</comment>
<dbReference type="AlphaFoldDB" id="A0A397RZ66"/>
<accession>A0A397RZ66</accession>
<dbReference type="InterPro" id="IPR029063">
    <property type="entry name" value="SAM-dependent_MTases_sf"/>
</dbReference>
<dbReference type="InterPro" id="IPR041698">
    <property type="entry name" value="Methyltransf_25"/>
</dbReference>
<sequence>MKIIVIGPSGAGKSEYSRKLQKIFNVELFHLDNIWWNSDKTHITRDEFDVKLDGILKKKDWIIDGDYSRTYERRMEESDCIFFLKYPIEVCLEGAKSRVGKKRTDLPWVEDTFDLEFKEWIENWYDSNLDRLNALLDKFKETKKVYIFTSRDEANHFLLEDVFLLKEELLKNDINKMNHTLTSFWNNAIKLEDSEKEEYLSDSNRSVFDIVPSKKLYDAVMLLKDKENVLDYGAGSGWASISLALNGAKNITAVDLGDNIINSILFYEKAYNARGIHAYKIDENWLKTVPSKSYDGIICSNVLDVIPEETKDSIIKEFARLLKRDSLLIVGLNYYISKEQAEESKLDFIQDKYLFVDGILRLASYSDSAWESFFLPYFEIVFLDHFKWEGENTEKRRLFVLKRRENEI</sequence>
<dbReference type="SUPFAM" id="SSF53335">
    <property type="entry name" value="S-adenosyl-L-methionine-dependent methyltransferases"/>
    <property type="match status" value="1"/>
</dbReference>
<feature type="domain" description="Methyltransferase" evidence="1">
    <location>
        <begin position="229"/>
        <end position="324"/>
    </location>
</feature>
<evidence type="ECO:0000313" key="3">
    <source>
        <dbReference type="Proteomes" id="UP000266506"/>
    </source>
</evidence>
<dbReference type="SUPFAM" id="SSF52540">
    <property type="entry name" value="P-loop containing nucleoside triphosphate hydrolases"/>
    <property type="match status" value="1"/>
</dbReference>
<dbReference type="InParanoid" id="A0A397RZ66"/>
<dbReference type="InterPro" id="IPR052922">
    <property type="entry name" value="Cytidylate_Kinase-2"/>
</dbReference>
<dbReference type="GO" id="GO:0016301">
    <property type="term" value="F:kinase activity"/>
    <property type="evidence" value="ECO:0007669"/>
    <property type="project" value="UniProtKB-KW"/>
</dbReference>
<dbReference type="Proteomes" id="UP000266506">
    <property type="component" value="Unassembled WGS sequence"/>
</dbReference>
<keyword evidence="2" id="KW-0418">Kinase</keyword>
<dbReference type="PANTHER" id="PTHR37816:SF3">
    <property type="entry name" value="MODULATES DNA TOPOLOGY"/>
    <property type="match status" value="1"/>
</dbReference>
<name>A0A397RZ66_9MOLU</name>
<dbReference type="Pfam" id="PF13649">
    <property type="entry name" value="Methyltransf_25"/>
    <property type="match status" value="1"/>
</dbReference>
<evidence type="ECO:0000313" key="2">
    <source>
        <dbReference type="EMBL" id="RIA77856.1"/>
    </source>
</evidence>
<dbReference type="RefSeq" id="WP_119015991.1">
    <property type="nucleotide sequence ID" value="NZ_QXEV01000006.1"/>
</dbReference>
<dbReference type="CDD" id="cd02440">
    <property type="entry name" value="AdoMet_MTases"/>
    <property type="match status" value="1"/>
</dbReference>
<keyword evidence="3" id="KW-1185">Reference proteome</keyword>
<reference evidence="2 3" key="1">
    <citation type="submission" date="2018-08" db="EMBL/GenBank/DDBJ databases">
        <title>Genomic Encyclopedia of Archaeal and Bacterial Type Strains, Phase II (KMG-II): from individual species to whole genera.</title>
        <authorList>
            <person name="Goeker M."/>
        </authorList>
    </citation>
    <scope>NUCLEOTIDE SEQUENCE [LARGE SCALE GENOMIC DNA]</scope>
    <source>
        <strain evidence="2 3">ATCC 27112</strain>
    </source>
</reference>
<gene>
    <name evidence="2" type="ORF">EI71_00833</name>
</gene>
<dbReference type="OrthoDB" id="9791837at2"/>
<dbReference type="Gene3D" id="3.40.50.300">
    <property type="entry name" value="P-loop containing nucleotide triphosphate hydrolases"/>
    <property type="match status" value="1"/>
</dbReference>
<dbReference type="InterPro" id="IPR027417">
    <property type="entry name" value="P-loop_NTPase"/>
</dbReference>
<dbReference type="PANTHER" id="PTHR37816">
    <property type="entry name" value="YALI0E33011P"/>
    <property type="match status" value="1"/>
</dbReference>
<proteinExistence type="predicted"/>
<evidence type="ECO:0000259" key="1">
    <source>
        <dbReference type="Pfam" id="PF13649"/>
    </source>
</evidence>
<dbReference type="Gene3D" id="3.40.50.150">
    <property type="entry name" value="Vaccinia Virus protein VP39"/>
    <property type="match status" value="1"/>
</dbReference>
<protein>
    <submittedName>
        <fullName evidence="2">Adenylate kinase family enzyme</fullName>
    </submittedName>
</protein>